<organism evidence="3 4">
    <name type="scientific">Caballeronia terrestris</name>
    <dbReference type="NCBI Taxonomy" id="1226301"/>
    <lineage>
        <taxon>Bacteria</taxon>
        <taxon>Pseudomonadati</taxon>
        <taxon>Pseudomonadota</taxon>
        <taxon>Betaproteobacteria</taxon>
        <taxon>Burkholderiales</taxon>
        <taxon>Burkholderiaceae</taxon>
        <taxon>Caballeronia</taxon>
    </lineage>
</organism>
<proteinExistence type="predicted"/>
<gene>
    <name evidence="3" type="ORF">AWB67_03629</name>
</gene>
<protein>
    <submittedName>
        <fullName evidence="3">Uncharacterized protein</fullName>
    </submittedName>
</protein>
<comment type="caution">
    <text evidence="3">The sequence shown here is derived from an EMBL/GenBank/DDBJ whole genome shotgun (WGS) entry which is preliminary data.</text>
</comment>
<keyword evidence="2" id="KW-0732">Signal</keyword>
<evidence type="ECO:0000256" key="2">
    <source>
        <dbReference type="SAM" id="SignalP"/>
    </source>
</evidence>
<evidence type="ECO:0000256" key="1">
    <source>
        <dbReference type="SAM" id="MobiDB-lite"/>
    </source>
</evidence>
<feature type="signal peptide" evidence="2">
    <location>
        <begin position="1"/>
        <end position="20"/>
    </location>
</feature>
<name>A0A158JCE0_9BURK</name>
<accession>A0A158JCE0</accession>
<evidence type="ECO:0000313" key="3">
    <source>
        <dbReference type="EMBL" id="SAL66089.1"/>
    </source>
</evidence>
<feature type="region of interest" description="Disordered" evidence="1">
    <location>
        <begin position="30"/>
        <end position="54"/>
    </location>
</feature>
<dbReference type="RefSeq" id="WP_159964864.1">
    <property type="nucleotide sequence ID" value="NZ_FCOL02000020.1"/>
</dbReference>
<dbReference type="Proteomes" id="UP000054925">
    <property type="component" value="Unassembled WGS sequence"/>
</dbReference>
<dbReference type="AlphaFoldDB" id="A0A158JCE0"/>
<dbReference type="EMBL" id="FCOL02000020">
    <property type="protein sequence ID" value="SAL66089.1"/>
    <property type="molecule type" value="Genomic_DNA"/>
</dbReference>
<evidence type="ECO:0000313" key="4">
    <source>
        <dbReference type="Proteomes" id="UP000054925"/>
    </source>
</evidence>
<feature type="chain" id="PRO_5011114700" evidence="2">
    <location>
        <begin position="21"/>
        <end position="54"/>
    </location>
</feature>
<sequence>MNAITISLLAVALTAALAFAHIAPTRPARQAVAQHTTTPFVTDRTQRPLVRQDA</sequence>
<reference evidence="3" key="1">
    <citation type="submission" date="2016-01" db="EMBL/GenBank/DDBJ databases">
        <authorList>
            <person name="Peeters C."/>
        </authorList>
    </citation>
    <scope>NUCLEOTIDE SEQUENCE [LARGE SCALE GENOMIC DNA]</scope>
    <source>
        <strain evidence="3">LMG 22937</strain>
    </source>
</reference>
<feature type="compositionally biased region" description="Basic and acidic residues" evidence="1">
    <location>
        <begin position="44"/>
        <end position="54"/>
    </location>
</feature>
<keyword evidence="4" id="KW-1185">Reference proteome</keyword>